<sequence length="85" mass="9454">MKWQQRVRVATGLSCWQIMLHLLVVAVLVMGWMSGALVRVGLGLCVLYSVTLLAMLFYSVTMRRAGAMWETSLRSSPRPGTSARP</sequence>
<reference evidence="2 3" key="1">
    <citation type="submission" date="2018-06" db="EMBL/GenBank/DDBJ databases">
        <authorList>
            <consortium name="Pathogen Informatics"/>
            <person name="Doyle S."/>
        </authorList>
    </citation>
    <scope>NUCLEOTIDE SEQUENCE [LARGE SCALE GENOMIC DNA]</scope>
    <source>
        <strain evidence="2 3">NCTC5052</strain>
    </source>
</reference>
<dbReference type="Pfam" id="PF11076">
    <property type="entry name" value="YbhQ"/>
    <property type="match status" value="1"/>
</dbReference>
<feature type="transmembrane region" description="Helical" evidence="1">
    <location>
        <begin position="40"/>
        <end position="60"/>
    </location>
</feature>
<feature type="transmembrane region" description="Helical" evidence="1">
    <location>
        <begin position="12"/>
        <end position="34"/>
    </location>
</feature>
<keyword evidence="1" id="KW-0472">Membrane</keyword>
<evidence type="ECO:0000313" key="3">
    <source>
        <dbReference type="Proteomes" id="UP000254103"/>
    </source>
</evidence>
<dbReference type="EMBL" id="UGLJ01000002">
    <property type="protein sequence ID" value="STT92383.1"/>
    <property type="molecule type" value="Genomic_DNA"/>
</dbReference>
<keyword evidence="1" id="KW-0812">Transmembrane</keyword>
<evidence type="ECO:0000313" key="2">
    <source>
        <dbReference type="EMBL" id="STT92383.1"/>
    </source>
</evidence>
<name>A0A377XYN6_KLEPN</name>
<gene>
    <name evidence="2" type="primary">ybhQ_1</name>
    <name evidence="2" type="ORF">NCTC5052_00759</name>
</gene>
<dbReference type="AlphaFoldDB" id="A0A377XYN6"/>
<evidence type="ECO:0000256" key="1">
    <source>
        <dbReference type="SAM" id="Phobius"/>
    </source>
</evidence>
<keyword evidence="1" id="KW-1133">Transmembrane helix</keyword>
<organism evidence="2 3">
    <name type="scientific">Klebsiella pneumoniae</name>
    <dbReference type="NCBI Taxonomy" id="573"/>
    <lineage>
        <taxon>Bacteria</taxon>
        <taxon>Pseudomonadati</taxon>
        <taxon>Pseudomonadota</taxon>
        <taxon>Gammaproteobacteria</taxon>
        <taxon>Enterobacterales</taxon>
        <taxon>Enterobacteriaceae</taxon>
        <taxon>Klebsiella/Raoultella group</taxon>
        <taxon>Klebsiella</taxon>
        <taxon>Klebsiella pneumoniae complex</taxon>
    </lineage>
</organism>
<proteinExistence type="predicted"/>
<protein>
    <submittedName>
        <fullName evidence="2">Membrane protein</fullName>
    </submittedName>
</protein>
<accession>A0A377XYN6</accession>
<dbReference type="InterPro" id="IPR021303">
    <property type="entry name" value="Uncharacterised_YbhQ"/>
</dbReference>
<dbReference type="Proteomes" id="UP000254103">
    <property type="component" value="Unassembled WGS sequence"/>
</dbReference>